<name>A0ABP5EMW6_9MICO</name>
<reference evidence="3" key="1">
    <citation type="journal article" date="2019" name="Int. J. Syst. Evol. Microbiol.">
        <title>The Global Catalogue of Microorganisms (GCM) 10K type strain sequencing project: providing services to taxonomists for standard genome sequencing and annotation.</title>
        <authorList>
            <consortium name="The Broad Institute Genomics Platform"/>
            <consortium name="The Broad Institute Genome Sequencing Center for Infectious Disease"/>
            <person name="Wu L."/>
            <person name="Ma J."/>
        </authorList>
    </citation>
    <scope>NUCLEOTIDE SEQUENCE [LARGE SCALE GENOMIC DNA]</scope>
    <source>
        <strain evidence="3">JCM 14546</strain>
    </source>
</reference>
<comment type="caution">
    <text evidence="2">The sequence shown here is derived from an EMBL/GenBank/DDBJ whole genome shotgun (WGS) entry which is preliminary data.</text>
</comment>
<dbReference type="EMBL" id="BAAANO010000005">
    <property type="protein sequence ID" value="GAA2000223.1"/>
    <property type="molecule type" value="Genomic_DNA"/>
</dbReference>
<proteinExistence type="predicted"/>
<sequence length="108" mass="12062">MPERDRVGRDLRYPGRSMNTFPEEPTREFPCGEFRGTAIRTPFTEPFGRPGGAARAHGTPVAADRIPPFISHRGVALVRSAFVFSARLQSGDRSQDRARTRPERGVHT</sequence>
<gene>
    <name evidence="2" type="ORF">GCM10009755_04960</name>
</gene>
<accession>A0ABP5EMW6</accession>
<organism evidence="2 3">
    <name type="scientific">Brevibacterium samyangense</name>
    <dbReference type="NCBI Taxonomy" id="366888"/>
    <lineage>
        <taxon>Bacteria</taxon>
        <taxon>Bacillati</taxon>
        <taxon>Actinomycetota</taxon>
        <taxon>Actinomycetes</taxon>
        <taxon>Micrococcales</taxon>
        <taxon>Brevibacteriaceae</taxon>
        <taxon>Brevibacterium</taxon>
    </lineage>
</organism>
<evidence type="ECO:0000313" key="2">
    <source>
        <dbReference type="EMBL" id="GAA2000223.1"/>
    </source>
</evidence>
<feature type="compositionally biased region" description="Basic and acidic residues" evidence="1">
    <location>
        <begin position="1"/>
        <end position="13"/>
    </location>
</feature>
<dbReference type="Proteomes" id="UP001500755">
    <property type="component" value="Unassembled WGS sequence"/>
</dbReference>
<evidence type="ECO:0000313" key="3">
    <source>
        <dbReference type="Proteomes" id="UP001500755"/>
    </source>
</evidence>
<feature type="compositionally biased region" description="Basic and acidic residues" evidence="1">
    <location>
        <begin position="93"/>
        <end position="108"/>
    </location>
</feature>
<feature type="region of interest" description="Disordered" evidence="1">
    <location>
        <begin position="1"/>
        <end position="30"/>
    </location>
</feature>
<evidence type="ECO:0000256" key="1">
    <source>
        <dbReference type="SAM" id="MobiDB-lite"/>
    </source>
</evidence>
<protein>
    <submittedName>
        <fullName evidence="2">Uncharacterized protein</fullName>
    </submittedName>
</protein>
<feature type="region of interest" description="Disordered" evidence="1">
    <location>
        <begin position="88"/>
        <end position="108"/>
    </location>
</feature>
<keyword evidence="3" id="KW-1185">Reference proteome</keyword>